<feature type="domain" description="Laminin G" evidence="14">
    <location>
        <begin position="2343"/>
        <end position="2525"/>
    </location>
</feature>
<keyword evidence="12" id="KW-0175">Coiled coil</keyword>
<dbReference type="FunCoup" id="A0A6P8YBS7">
    <property type="interactions" value="17"/>
</dbReference>
<evidence type="ECO:0000256" key="9">
    <source>
        <dbReference type="ARBA" id="ARBA00023292"/>
    </source>
</evidence>
<feature type="disulfide bond" evidence="11">
    <location>
        <begin position="827"/>
        <end position="836"/>
    </location>
</feature>
<feature type="disulfide bond" evidence="11">
    <location>
        <begin position="1630"/>
        <end position="1644"/>
    </location>
</feature>
<evidence type="ECO:0000256" key="5">
    <source>
        <dbReference type="ARBA" id="ARBA00022737"/>
    </source>
</evidence>
<feature type="domain" description="Laminin IV type A" evidence="16">
    <location>
        <begin position="542"/>
        <end position="762"/>
    </location>
</feature>
<dbReference type="Pfam" id="PF00052">
    <property type="entry name" value="Laminin_B"/>
    <property type="match status" value="2"/>
</dbReference>
<keyword evidence="8" id="KW-0325">Glycoprotein</keyword>
<reference evidence="19" key="1">
    <citation type="submission" date="2025-08" db="UniProtKB">
        <authorList>
            <consortium name="RefSeq"/>
        </authorList>
    </citation>
    <scope>IDENTIFICATION</scope>
    <source>
        <tissue evidence="19">Total insect</tissue>
    </source>
</reference>
<feature type="disulfide bond" evidence="11">
    <location>
        <begin position="1285"/>
        <end position="1294"/>
    </location>
</feature>
<keyword evidence="9 11" id="KW-0424">Laminin EGF-like domain</keyword>
<feature type="disulfide bond" evidence="11">
    <location>
        <begin position="492"/>
        <end position="501"/>
    </location>
</feature>
<feature type="domain" description="Laminin EGF-like" evidence="15">
    <location>
        <begin position="1647"/>
        <end position="1703"/>
    </location>
</feature>
<feature type="disulfide bond" evidence="11">
    <location>
        <begin position="1040"/>
        <end position="1049"/>
    </location>
</feature>
<feature type="disulfide bond" evidence="11">
    <location>
        <begin position="1019"/>
        <end position="1031"/>
    </location>
</feature>
<sequence>MAQTDWTARTARARATRHNGIGKQDPSTVYWTVDDDLDAAPLGSPLYPPIVNVAPHGRIAANATCGERGEERWCKGGGPGGGLGGGGRRGLQCHSCHRHHPDRAHPADLALDASSDGWWQAPTLAEGAQYEHVTVTLDLQQVYHVSYVILKTGPSPRPAAWVLERSVDDADGEVGDGAFTPWQYYAPTDEDCWGRFGVAATPGDPAKAVLQRDDQVICTSFHSKAYPAEDAAVHTWLVKGRPGANASSDSLRAFQAARKVRLRFQKLSLPHNADPRRAFYSIKFLSIGAQCACNGHASKCTSPAKGGVISLSLSQRASCKCQHNTEGAACERCRARFQQQPWAHGQPCEECQCHGHARACRYDADVDRRGASMDKHGVYRGGGVCLNCTGHTTGNNCERCVEGWFRPAGVAADATKPCVPCECHPEGSSGACAADDTTPGVEAGACECREGFTGFHCDRCAPGHRNFPTCEPCPCDPRGSEHAADCDGECFCKAHVEGARCDRCRPGYFGLDRRDPNGCSACFCSGITTDCTEAALALTEVNHYQGWLVSDLRVTETVTPVVDQDTGLLTVADADLDVDSYYWLAPPPYRGNLLASYGSVLTFATAWVVMRGDTSGKPTAGPDLILIGANGMRVGYGDSVHVEHNATVRVPLREGPEGHESAEPSWYLLRDGVRDISTRLRRTGSEQVESPYRGEPATRNQLLSVLADVQHVLVRAKYHRDQVDGSLEMAVLQRGEPAPDQDLLDGMAGYSRPGVMLTLVEQCACPDGYVGLSCEACAWGYARVSAQGLGSNATTGLASGHRGLCAKCNCNGHAASCDPDTNACGTCEHNTAGDRCERCADGFFGDALRGLPGDCRPCACPLLLPSNNFSPSCELQMPTDPVGDNDVLEDYVCTACPRGHAGRHCDRCAEGFFGDPTVPGDACRACECGGGPCDAATGRCLSCPGNTDGWRCEKCKAGHFGEPDKGLCRPCQCDNVGAVTTDSCDEATGQCQCKPRYTGRTCDRCEEGRGNVTAGCVACACSGKGSTSTSCDAVTGACDCKPGYSPPHCHACLQHHYDDPDTGCAGCGCHPAGSQHAACDIVTGRCECRANVVGRTCDACKHGFWGLEAGEGCAPCLCDTLGAYNESCHAATGQCPCKPGIGGRACDSCLPGYVGFSPDGCRECDPCDRPGHVCDPDTGHCVCPPLTFGEECEVCEMDSWGFRTGRGCKPCACDPAGSYLSQCDAGTGQCSCRRGFAGPRCDACAHGFYGYPNCRACRCDARGADPATCDAEGRCSCDAQGQCSCKGNAGGARCDVCKPGTFGLRAEDHDGCQACFCFGRSSLCSEKGLTWGRVTQFRPRTLSVQYESTNPQFRPGAQLFPVNTKEICYINLALPGADKSLNTTPDRLDVSNNLRIIPGDAGDVEMGVNYLFDTPIYWQLPRQFLGDRVLSFGGFLRFTVETEGGSTLFPPEVLDSYPLIQLQGNNRIVLEHFPSHSSTDGHYEVRLHHSLWRAKNNATSKVTRELLMLALQNVQHVLIRATDAIDFTKAVLRGISLDTAQAVLGLRGPPAVGVELCECPRQYSASSCQDPSIGFFRWHDKTAVHSTIVIQMIGEARPCQCNGRSEVCDVESGHCKNCSANTGGPACDRCAEGHYGHPDAPHGCRACPCPSERRNFATSCEVGAGAAGPAVCHCREGYEGAKCEHCAPGWFGQPLRPGGSCQPCLCDPLGSAADTCDDKGQCTCLPGVSGLRCSRCPARQVLTARGLCTTCDDACTGDLLRGIEDLAFDLELGAGKATGGALEAPWAVLDGIHGQAKHARARLDAWRQVAEQANDIPVSMPATMRKPANQALKEAKKVEHASVEMSGVASQLRQGVDGVFDEIEKTRKQIQDTVASLRTYAAGPSPHLPSGQQGSALADAQYVLDSIVAAMAFLEPRATHTYNNFRKCDEIHDELVKLLDFGDVQRLANVRNRVQQLQEGLRDLNETLSLSNSNASQVDQRYTNKNRRKMKELVARAAWLSAEEVSLSAMVTANAEALNSADAAVSATQVNLEGVRRQQARLSNQTATLEQRVRSESRPDLTTYFIIARDRANMLQHTADMYERLFSGTKRDAELALQASAAYRNIADALREAWAAASNASEAADSAHRKAYPKHLDSLLDQSSLAFQDSQRLEGSANEQARRVSRLRQNLEEHESVVATLRETIILAGRRNNDNHKPLQQLQQLEGQLLLERGEAQRVLDDMLDEQRLAAQQRTLAANVLHNVTAVLRPTMGGLSLDGDAAGQQGQQGLAATERQLKESHTLLVRSKETLQTLAEASAEQQHNFQRWNDTFAEQLQALKDKIARARHVADGIRLPLKSTKDSAKDPGCSRSYALPEPGPTTTTSISLFYSISGRARSAPIFYLPSTATGDFIALDMVERRVRLSWDVGGGPGSVTAPTTLVARPGLNPDDVLWYRVEAERTGNIGHLMVVEAVRPDGAPPPKVVFNATAPGFGRLDTGSVAWVGGSTEDEAHAAAVGLGGCLHSLQLDGRPIGLWNFRTSTAGCGACKQGVEQQQDDQAYHFRGDGYSELRHSSSSPYNKYFFSVSLNFRSFDEDALLFLAVKEDDPLGRYVSLSLHRGKVRFRIGYGGHEDKHLEITTAARYNSGNWTSVEASRYFDRKLNLEKGLLKVDGEVRHGSPATPLKADSLPDLASALYYIGGVPPGFRTVGPPEALVSFLGCMSMVQAAQEGYNPLRGQFYGVEPSCTDKPVRVASFGGNGYLELASHSLRKKSSFGFAFSTLQPDTMLMVSTFQRPGGPISSEVEEENTNFIESGDNSYYSSALWNGRLDVRVDAGRGTVVLQSAPGAGPLNDGLLHSVAVTKTGRRLELRVDDVLQSTASLPEGPAAVRAPGDQGGLYFGGVPATLNVSDMLATSMPLIGTIKDAIFNDELLSMGRPVSFDNAAIGRLVPMGAIALLEPPVNTSPIAPSSSSSPSSPPASTPRAQAPPLQAADPAGCRRMSSYSFESGAVKFGDAPDSHVLFTFRRQRNILQRDFAVELQFRTFYPSGMLYLVPGSGGGGGGGGGRQRQYLAAYLLDGILQVIYKGRNKLEVSLPNTYNDGVWHTVRLKKEGRTLTLSVDNDPSERRKGPKKMNIGNSVYFGGLPDNSLLAPDNFVQRLEHFRGCMRSLTVNSIPKDLVGDDATHHQVGQCFSDVELGSYFAGDAYAIYKNKFVVADLLQVEVEFRTSELTGVLLSISEQKGYPAMSLELNNGRVVLAGDIGDRRGFEVNLALPSQWTLCDNRWHRIRTSYKRGELQLQVDDLKQVHQLADDGHYVETRTNSPMFIGGLPEGIVREGLGVKDNFKGCIRKVMIGGERRDWTVMADLHNIGLGSCPVEN</sequence>
<evidence type="ECO:0000313" key="18">
    <source>
        <dbReference type="Proteomes" id="UP000515158"/>
    </source>
</evidence>
<keyword evidence="6" id="KW-0084">Basement membrane</keyword>
<dbReference type="Pfam" id="PF00055">
    <property type="entry name" value="Laminin_N"/>
    <property type="match status" value="1"/>
</dbReference>
<dbReference type="InterPro" id="IPR000034">
    <property type="entry name" value="Laminin_IV"/>
</dbReference>
<feature type="disulfide bond" evidence="11">
    <location>
        <begin position="1021"/>
        <end position="1038"/>
    </location>
</feature>
<dbReference type="InterPro" id="IPR056863">
    <property type="entry name" value="LMN_ATRN_NET-like_EGF"/>
</dbReference>
<name>A0A6P8YBS7_THRPL</name>
<keyword evidence="7 11" id="KW-1015">Disulfide bond</keyword>
<dbReference type="FunFam" id="2.10.25.10:FF:000082">
    <property type="entry name" value="Laminin subunit alpha 1"/>
    <property type="match status" value="1"/>
</dbReference>
<proteinExistence type="predicted"/>
<dbReference type="PROSITE" id="PS50025">
    <property type="entry name" value="LAM_G_DOMAIN"/>
    <property type="match status" value="5"/>
</dbReference>
<dbReference type="CDD" id="cd00055">
    <property type="entry name" value="EGF_Lam"/>
    <property type="match status" value="16"/>
</dbReference>
<evidence type="ECO:0000256" key="8">
    <source>
        <dbReference type="ARBA" id="ARBA00023180"/>
    </source>
</evidence>
<feature type="domain" description="Laminin EGF-like" evidence="15">
    <location>
        <begin position="971"/>
        <end position="1018"/>
    </location>
</feature>
<feature type="compositionally biased region" description="Low complexity" evidence="13">
    <location>
        <begin position="2945"/>
        <end position="2955"/>
    </location>
</feature>
<dbReference type="FunFam" id="2.10.25.10:FF:000090">
    <property type="entry name" value="laminin subunit alpha"/>
    <property type="match status" value="1"/>
</dbReference>
<organism evidence="19">
    <name type="scientific">Thrips palmi</name>
    <name type="common">Melon thrips</name>
    <dbReference type="NCBI Taxonomy" id="161013"/>
    <lineage>
        <taxon>Eukaryota</taxon>
        <taxon>Metazoa</taxon>
        <taxon>Ecdysozoa</taxon>
        <taxon>Arthropoda</taxon>
        <taxon>Hexapoda</taxon>
        <taxon>Insecta</taxon>
        <taxon>Pterygota</taxon>
        <taxon>Neoptera</taxon>
        <taxon>Paraneoptera</taxon>
        <taxon>Thysanoptera</taxon>
        <taxon>Terebrantia</taxon>
        <taxon>Thripoidea</taxon>
        <taxon>Thripidae</taxon>
        <taxon>Thrips</taxon>
    </lineage>
</organism>
<dbReference type="SMART" id="SM00180">
    <property type="entry name" value="EGF_Lam"/>
    <property type="match status" value="17"/>
</dbReference>
<dbReference type="SUPFAM" id="SSF57196">
    <property type="entry name" value="EGF/Laminin"/>
    <property type="match status" value="12"/>
</dbReference>
<dbReference type="InParanoid" id="A0A6P8YBS7"/>
<evidence type="ECO:0000256" key="12">
    <source>
        <dbReference type="SAM" id="Coils"/>
    </source>
</evidence>
<dbReference type="FunFam" id="2.10.25.10:FF:000188">
    <property type="entry name" value="Laminin subunit gamma 2"/>
    <property type="match status" value="3"/>
</dbReference>
<feature type="disulfide bond" evidence="11">
    <location>
        <begin position="1232"/>
        <end position="1241"/>
    </location>
</feature>
<feature type="disulfide bond" evidence="11">
    <location>
        <begin position="1118"/>
        <end position="1135"/>
    </location>
</feature>
<dbReference type="SMART" id="SM00281">
    <property type="entry name" value="LamB"/>
    <property type="match status" value="2"/>
</dbReference>
<evidence type="ECO:0000256" key="13">
    <source>
        <dbReference type="SAM" id="MobiDB-lite"/>
    </source>
</evidence>
<dbReference type="FunFam" id="2.10.25.10:FF:000069">
    <property type="entry name" value="Laminin subunit alpha 1"/>
    <property type="match status" value="1"/>
</dbReference>
<feature type="domain" description="Laminin G" evidence="14">
    <location>
        <begin position="2540"/>
        <end position="2726"/>
    </location>
</feature>
<dbReference type="Pfam" id="PF02210">
    <property type="entry name" value="Laminin_G_2"/>
    <property type="match status" value="3"/>
</dbReference>
<dbReference type="PRINTS" id="PR00011">
    <property type="entry name" value="EGFLAMININ"/>
</dbReference>
<feature type="coiled-coil region" evidence="12">
    <location>
        <begin position="2157"/>
        <end position="2184"/>
    </location>
</feature>
<dbReference type="InterPro" id="IPR013320">
    <property type="entry name" value="ConA-like_dom_sf"/>
</dbReference>
<dbReference type="PANTHER" id="PTHR10574">
    <property type="entry name" value="NETRIN/LAMININ-RELATED"/>
    <property type="match status" value="1"/>
</dbReference>
<dbReference type="GO" id="GO:0007411">
    <property type="term" value="P:axon guidance"/>
    <property type="evidence" value="ECO:0007669"/>
    <property type="project" value="TreeGrafter"/>
</dbReference>
<dbReference type="InterPro" id="IPR050440">
    <property type="entry name" value="Laminin/Netrin_ECM"/>
</dbReference>
<dbReference type="Gene3D" id="2.10.25.10">
    <property type="entry name" value="Laminin"/>
    <property type="match status" value="14"/>
</dbReference>
<feature type="domain" description="Laminin EGF-like" evidence="15">
    <location>
        <begin position="1116"/>
        <end position="1163"/>
    </location>
</feature>
<keyword evidence="3" id="KW-0272">Extracellular matrix</keyword>
<feature type="domain" description="Laminin EGF-like" evidence="15">
    <location>
        <begin position="1019"/>
        <end position="1066"/>
    </location>
</feature>
<dbReference type="Pfam" id="PF24973">
    <property type="entry name" value="EGF_LMN_ATRN"/>
    <property type="match status" value="2"/>
</dbReference>
<evidence type="ECO:0000259" key="16">
    <source>
        <dbReference type="PROSITE" id="PS51115"/>
    </source>
</evidence>
<accession>A0A6P8YBS7</accession>
<keyword evidence="5" id="KW-0677">Repeat</keyword>
<dbReference type="RefSeq" id="XP_034234260.1">
    <property type="nucleotide sequence ID" value="XM_034378369.1"/>
</dbReference>
<evidence type="ECO:0000256" key="2">
    <source>
        <dbReference type="ARBA" id="ARBA00022525"/>
    </source>
</evidence>
<feature type="disulfide bond" evidence="11">
    <location>
        <begin position="448"/>
        <end position="457"/>
    </location>
</feature>
<feature type="disulfide bond" evidence="11">
    <location>
        <begin position="1088"/>
        <end position="1097"/>
    </location>
</feature>
<evidence type="ECO:0000256" key="10">
    <source>
        <dbReference type="PROSITE-ProRule" id="PRU00122"/>
    </source>
</evidence>
<protein>
    <submittedName>
        <fullName evidence="19">Laminin subunit alpha-1</fullName>
    </submittedName>
</protein>
<feature type="domain" description="Laminin EGF-like" evidence="15">
    <location>
        <begin position="808"/>
        <end position="857"/>
    </location>
</feature>
<dbReference type="Pfam" id="PF00053">
    <property type="entry name" value="EGF_laminin"/>
    <property type="match status" value="16"/>
</dbReference>
<dbReference type="OrthoDB" id="8545473at2759"/>
<evidence type="ECO:0000313" key="19">
    <source>
        <dbReference type="RefSeq" id="XP_034234260.1"/>
    </source>
</evidence>
<evidence type="ECO:0000259" key="15">
    <source>
        <dbReference type="PROSITE" id="PS50027"/>
    </source>
</evidence>
<feature type="disulfide bond" evidence="11">
    <location>
        <begin position="993"/>
        <end position="1002"/>
    </location>
</feature>
<dbReference type="Gene3D" id="2.170.300.10">
    <property type="entry name" value="Tie2 ligand-binding domain superfamily"/>
    <property type="match status" value="2"/>
</dbReference>
<feature type="domain" description="Laminin EGF-like" evidence="15">
    <location>
        <begin position="421"/>
        <end position="472"/>
    </location>
</feature>
<feature type="disulfide bond" evidence="11">
    <location>
        <begin position="1211"/>
        <end position="1223"/>
    </location>
</feature>
<dbReference type="PROSITE" id="PS01248">
    <property type="entry name" value="EGF_LAM_1"/>
    <property type="match status" value="6"/>
</dbReference>
<feature type="domain" description="Laminin EGF-like" evidence="15">
    <location>
        <begin position="1211"/>
        <end position="1256"/>
    </location>
</feature>
<dbReference type="GO" id="GO:0005604">
    <property type="term" value="C:basement membrane"/>
    <property type="evidence" value="ECO:0007669"/>
    <property type="project" value="UniProtKB-SubCell"/>
</dbReference>
<dbReference type="Proteomes" id="UP000515158">
    <property type="component" value="Unplaced"/>
</dbReference>
<dbReference type="SMART" id="SM00181">
    <property type="entry name" value="EGF"/>
    <property type="match status" value="12"/>
</dbReference>
<evidence type="ECO:0000256" key="6">
    <source>
        <dbReference type="ARBA" id="ARBA00022869"/>
    </source>
</evidence>
<evidence type="ECO:0000256" key="7">
    <source>
        <dbReference type="ARBA" id="ARBA00023157"/>
    </source>
</evidence>
<evidence type="ECO:0000256" key="11">
    <source>
        <dbReference type="PROSITE-ProRule" id="PRU00460"/>
    </source>
</evidence>
<dbReference type="InterPro" id="IPR000742">
    <property type="entry name" value="EGF"/>
</dbReference>
<feature type="domain" description="Laminin G" evidence="14">
    <location>
        <begin position="3177"/>
        <end position="3355"/>
    </location>
</feature>
<evidence type="ECO:0000256" key="1">
    <source>
        <dbReference type="ARBA" id="ARBA00004302"/>
    </source>
</evidence>
<dbReference type="KEGG" id="tpal:117641218"/>
<dbReference type="GeneID" id="117641218"/>
<feature type="compositionally biased region" description="Low complexity" evidence="13">
    <location>
        <begin position="2962"/>
        <end position="2976"/>
    </location>
</feature>
<dbReference type="SUPFAM" id="SSF49899">
    <property type="entry name" value="Concanavalin A-like lectins/glucanases"/>
    <property type="match status" value="5"/>
</dbReference>
<feature type="disulfide bond" evidence="10">
    <location>
        <begin position="3328"/>
        <end position="3355"/>
    </location>
</feature>
<dbReference type="InterPro" id="IPR002049">
    <property type="entry name" value="LE_dom"/>
</dbReference>
<dbReference type="FunFam" id="2.10.25.10:FF:000034">
    <property type="entry name" value="Laminin subunit alpha 3"/>
    <property type="match status" value="1"/>
</dbReference>
<feature type="disulfide bond" evidence="11">
    <location>
        <begin position="1137"/>
        <end position="1146"/>
    </location>
</feature>
<feature type="disulfide bond" evidence="11">
    <location>
        <begin position="1069"/>
        <end position="1086"/>
    </location>
</feature>
<dbReference type="InterPro" id="IPR008211">
    <property type="entry name" value="Laminin_N"/>
</dbReference>
<dbReference type="GO" id="GO:0005201">
    <property type="term" value="F:extracellular matrix structural constituent"/>
    <property type="evidence" value="ECO:0007669"/>
    <property type="project" value="TreeGrafter"/>
</dbReference>
<feature type="domain" description="Laminin IV type A" evidence="16">
    <location>
        <begin position="1362"/>
        <end position="1556"/>
    </location>
</feature>
<feature type="domain" description="Laminin EGF-like" evidence="15">
    <location>
        <begin position="1599"/>
        <end position="1646"/>
    </location>
</feature>
<comment type="subcellular location">
    <subcellularLocation>
        <location evidence="1">Secreted</location>
        <location evidence="1">Extracellular space</location>
        <location evidence="1">Extracellular matrix</location>
        <location evidence="1">Basement membrane</location>
    </subcellularLocation>
</comment>
<feature type="disulfide bond" evidence="11">
    <location>
        <begin position="1618"/>
        <end position="1627"/>
    </location>
</feature>
<feature type="region of interest" description="Disordered" evidence="13">
    <location>
        <begin position="1"/>
        <end position="26"/>
    </location>
</feature>
<feature type="disulfide bond" evidence="11">
    <location>
        <begin position="1067"/>
        <end position="1079"/>
    </location>
</feature>
<dbReference type="Pfam" id="PF00054">
    <property type="entry name" value="Laminin_G_1"/>
    <property type="match status" value="2"/>
</dbReference>
<dbReference type="InterPro" id="IPR001791">
    <property type="entry name" value="Laminin_G"/>
</dbReference>
<dbReference type="FunFam" id="2.10.25.10:FF:000074">
    <property type="entry name" value="Laminin subunit alpha"/>
    <property type="match status" value="1"/>
</dbReference>
<dbReference type="PROSITE" id="PS51115">
    <property type="entry name" value="LAMININ_IVA"/>
    <property type="match status" value="2"/>
</dbReference>
<gene>
    <name evidence="19" type="primary">LOC117641218</name>
</gene>
<feature type="domain" description="Laminin EGF-like" evidence="15">
    <location>
        <begin position="1257"/>
        <end position="1314"/>
    </location>
</feature>
<keyword evidence="4" id="KW-0732">Signal</keyword>
<dbReference type="PROSITE" id="PS50027">
    <property type="entry name" value="EGF_LAM_2"/>
    <property type="match status" value="11"/>
</dbReference>
<feature type="domain" description="Laminin G" evidence="14">
    <location>
        <begin position="2990"/>
        <end position="3172"/>
    </location>
</feature>
<feature type="domain" description="Laminin N-terminal" evidence="17">
    <location>
        <begin position="42"/>
        <end position="290"/>
    </location>
</feature>
<feature type="disulfide bond" evidence="11">
    <location>
        <begin position="1257"/>
        <end position="1269"/>
    </location>
</feature>
<feature type="disulfide bond" evidence="11">
    <location>
        <begin position="1116"/>
        <end position="1128"/>
    </location>
</feature>
<dbReference type="PROSITE" id="PS51117">
    <property type="entry name" value="LAMININ_NTER"/>
    <property type="match status" value="1"/>
</dbReference>
<evidence type="ECO:0000256" key="4">
    <source>
        <dbReference type="ARBA" id="ARBA00022729"/>
    </source>
</evidence>
<feature type="disulfide bond" evidence="11">
    <location>
        <begin position="1213"/>
        <end position="1230"/>
    </location>
</feature>
<keyword evidence="2" id="KW-0964">Secreted</keyword>
<comment type="caution">
    <text evidence="11">Lacks conserved residue(s) required for the propagation of feature annotation.</text>
</comment>
<dbReference type="CDD" id="cd00110">
    <property type="entry name" value="LamG"/>
    <property type="match status" value="5"/>
</dbReference>
<dbReference type="FunFam" id="2.10.25.10:FF:000106">
    <property type="entry name" value="Heparan sulfate proteoglycan 2"/>
    <property type="match status" value="1"/>
</dbReference>
<feature type="domain" description="Laminin EGF-like" evidence="15">
    <location>
        <begin position="473"/>
        <end position="521"/>
    </location>
</feature>
<dbReference type="Gene3D" id="2.60.120.260">
    <property type="entry name" value="Galactose-binding domain-like"/>
    <property type="match status" value="1"/>
</dbReference>
<dbReference type="GO" id="GO:0009887">
    <property type="term" value="P:animal organ morphogenesis"/>
    <property type="evidence" value="ECO:0007669"/>
    <property type="project" value="TreeGrafter"/>
</dbReference>
<feature type="disulfide bond" evidence="11">
    <location>
        <begin position="1674"/>
        <end position="1683"/>
    </location>
</feature>
<dbReference type="CTD" id="43946"/>
<keyword evidence="18" id="KW-1185">Reference proteome</keyword>
<dbReference type="SMART" id="SM00282">
    <property type="entry name" value="LamG"/>
    <property type="match status" value="5"/>
</dbReference>
<evidence type="ECO:0000259" key="14">
    <source>
        <dbReference type="PROSITE" id="PS50025"/>
    </source>
</evidence>
<feature type="domain" description="Laminin G" evidence="14">
    <location>
        <begin position="2731"/>
        <end position="2934"/>
    </location>
</feature>
<feature type="region of interest" description="Disordered" evidence="13">
    <location>
        <begin position="2945"/>
        <end position="2976"/>
    </location>
</feature>
<dbReference type="Gene3D" id="2.60.120.200">
    <property type="match status" value="5"/>
</dbReference>
<evidence type="ECO:0000259" key="17">
    <source>
        <dbReference type="PROSITE" id="PS51117"/>
    </source>
</evidence>
<feature type="domain" description="Laminin EGF-like" evidence="15">
    <location>
        <begin position="1067"/>
        <end position="1115"/>
    </location>
</feature>
<evidence type="ECO:0000256" key="3">
    <source>
        <dbReference type="ARBA" id="ARBA00022530"/>
    </source>
</evidence>
<dbReference type="PANTHER" id="PTHR10574:SF428">
    <property type="entry name" value="LAMININ SUBUNIT ALPHA-1-LIKE PROTEIN"/>
    <property type="match status" value="1"/>
</dbReference>
<dbReference type="GO" id="GO:0009888">
    <property type="term" value="P:tissue development"/>
    <property type="evidence" value="ECO:0007669"/>
    <property type="project" value="TreeGrafter"/>
</dbReference>
<dbReference type="SMART" id="SM00136">
    <property type="entry name" value="LamNT"/>
    <property type="match status" value="1"/>
</dbReference>